<evidence type="ECO:0000313" key="2">
    <source>
        <dbReference type="Proteomes" id="UP000694867"/>
    </source>
</evidence>
<feature type="region of interest" description="Disordered" evidence="1">
    <location>
        <begin position="277"/>
        <end position="314"/>
    </location>
</feature>
<dbReference type="RefSeq" id="XP_003747436.1">
    <property type="nucleotide sequence ID" value="XM_003747388.2"/>
</dbReference>
<name>A0AAJ6QXY3_9ACAR</name>
<dbReference type="AlphaFoldDB" id="A0AAJ6QXY3"/>
<dbReference type="GeneID" id="100909320"/>
<dbReference type="KEGG" id="goe:100909320"/>
<accession>A0AAJ6QXY3</accession>
<sequence length="390" mass="42911">MLRLKIDVTAIDGQHWEGKLRCIFWRLEPHGIPHETVFQYTTHLLSEIGIIGVKPLAYLDGTYIPDDESTSIFRDGDLLRILPAKTHSAPPIPMIGEKNSRRVETAVQNETIRIVRPVESLDDETPTETTMRGEDLTELVSVTANDSECADDADLREIRERKRRKRGKRWSRVRSKRVSFDVIGEGNLRENAEAHMESTPFENRVPSVTNGETPNGTLARTLSDAYVTALADTPGISKQSKKPLKAITARKNKKIQSGVGYYLGLLGSAESSLIAGTSSGDATGSPANGHLKPGPSNCGETSKSSSGDDKRDASVLSTLAPNSRISCDVGMFDARTSSVEHYQDVTLEVLENHKDKKTLFVTHIEGDLPNHVSGSDFKVDWGMLSSIRFL</sequence>
<gene>
    <name evidence="3" type="primary">LOC100909320</name>
</gene>
<keyword evidence="2" id="KW-1185">Reference proteome</keyword>
<protein>
    <submittedName>
        <fullName evidence="3">Uncharacterized protein LOC100909320</fullName>
    </submittedName>
</protein>
<feature type="compositionally biased region" description="Polar residues" evidence="1">
    <location>
        <begin position="277"/>
        <end position="286"/>
    </location>
</feature>
<dbReference type="Proteomes" id="UP000694867">
    <property type="component" value="Unplaced"/>
</dbReference>
<reference evidence="3" key="1">
    <citation type="submission" date="2025-08" db="UniProtKB">
        <authorList>
            <consortium name="RefSeq"/>
        </authorList>
    </citation>
    <scope>IDENTIFICATION</scope>
</reference>
<evidence type="ECO:0000313" key="3">
    <source>
        <dbReference type="RefSeq" id="XP_003747436.1"/>
    </source>
</evidence>
<evidence type="ECO:0000256" key="1">
    <source>
        <dbReference type="SAM" id="MobiDB-lite"/>
    </source>
</evidence>
<organism evidence="2 3">
    <name type="scientific">Galendromus occidentalis</name>
    <name type="common">western predatory mite</name>
    <dbReference type="NCBI Taxonomy" id="34638"/>
    <lineage>
        <taxon>Eukaryota</taxon>
        <taxon>Metazoa</taxon>
        <taxon>Ecdysozoa</taxon>
        <taxon>Arthropoda</taxon>
        <taxon>Chelicerata</taxon>
        <taxon>Arachnida</taxon>
        <taxon>Acari</taxon>
        <taxon>Parasitiformes</taxon>
        <taxon>Mesostigmata</taxon>
        <taxon>Gamasina</taxon>
        <taxon>Phytoseioidea</taxon>
        <taxon>Phytoseiidae</taxon>
        <taxon>Typhlodrominae</taxon>
        <taxon>Galendromus</taxon>
    </lineage>
</organism>
<proteinExistence type="predicted"/>